<evidence type="ECO:0000256" key="1">
    <source>
        <dbReference type="ARBA" id="ARBA00004953"/>
    </source>
</evidence>
<comment type="pathway">
    <text evidence="1">Cofactor biosynthesis; adenosylcobalamin biosynthesis.</text>
</comment>
<dbReference type="eggNOG" id="COG2875">
    <property type="taxonomic scope" value="Bacteria"/>
</dbReference>
<dbReference type="InterPro" id="IPR035996">
    <property type="entry name" value="4pyrrol_Methylase_sf"/>
</dbReference>
<gene>
    <name evidence="9" type="ORF">DSW25_00920</name>
</gene>
<evidence type="ECO:0000259" key="8">
    <source>
        <dbReference type="Pfam" id="PF00590"/>
    </source>
</evidence>
<dbReference type="Proteomes" id="UP000027734">
    <property type="component" value="Unassembled WGS sequence"/>
</dbReference>
<dbReference type="PANTHER" id="PTHR45790">
    <property type="entry name" value="SIROHEME SYNTHASE-RELATED"/>
    <property type="match status" value="1"/>
</dbReference>
<evidence type="ECO:0000256" key="4">
    <source>
        <dbReference type="ARBA" id="ARBA00022603"/>
    </source>
</evidence>
<dbReference type="Gene3D" id="3.40.1010.10">
    <property type="entry name" value="Cobalt-precorrin-4 Transmethylase, Domain 1"/>
    <property type="match status" value="1"/>
</dbReference>
<dbReference type="OrthoDB" id="9815856at2"/>
<accession>A0A073ILU0</accession>
<feature type="domain" description="Tetrapyrrole methylase" evidence="8">
    <location>
        <begin position="2"/>
        <end position="208"/>
    </location>
</feature>
<evidence type="ECO:0000256" key="7">
    <source>
        <dbReference type="RuleBase" id="RU003960"/>
    </source>
</evidence>
<comment type="caution">
    <text evidence="9">The sequence shown here is derived from an EMBL/GenBank/DDBJ whole genome shotgun (WGS) entry which is preliminary data.</text>
</comment>
<dbReference type="InterPro" id="IPR006362">
    <property type="entry name" value="Cbl_synth_CobM/CibF"/>
</dbReference>
<dbReference type="InterPro" id="IPR050161">
    <property type="entry name" value="Siro_Cobalamin_biosynth"/>
</dbReference>
<comment type="similarity">
    <text evidence="2 7">Belongs to the precorrin methyltransferase family.</text>
</comment>
<protein>
    <submittedName>
        <fullName evidence="9">Precorrin-4 C11-methyltransferase</fullName>
    </submittedName>
</protein>
<dbReference type="SUPFAM" id="SSF53790">
    <property type="entry name" value="Tetrapyrrole methylase"/>
    <property type="match status" value="1"/>
</dbReference>
<evidence type="ECO:0000256" key="2">
    <source>
        <dbReference type="ARBA" id="ARBA00005879"/>
    </source>
</evidence>
<dbReference type="GO" id="GO:0032259">
    <property type="term" value="P:methylation"/>
    <property type="evidence" value="ECO:0007669"/>
    <property type="project" value="UniProtKB-KW"/>
</dbReference>
<keyword evidence="4 7" id="KW-0489">Methyltransferase</keyword>
<dbReference type="InterPro" id="IPR014777">
    <property type="entry name" value="4pyrrole_Mease_sub1"/>
</dbReference>
<dbReference type="InterPro" id="IPR000878">
    <property type="entry name" value="4pyrrol_Mease"/>
</dbReference>
<dbReference type="NCBIfam" id="TIGR01465">
    <property type="entry name" value="cobM_cbiF"/>
    <property type="match status" value="1"/>
</dbReference>
<dbReference type="STRING" id="1300350.Z948_1474"/>
<name>A0A073ILU0_9RHOB</name>
<organism evidence="9 10">
    <name type="scientific">Sulfitobacter donghicola DSW-25 = KCTC 12864 = JCM 14565</name>
    <dbReference type="NCBI Taxonomy" id="1300350"/>
    <lineage>
        <taxon>Bacteria</taxon>
        <taxon>Pseudomonadati</taxon>
        <taxon>Pseudomonadota</taxon>
        <taxon>Alphaproteobacteria</taxon>
        <taxon>Rhodobacterales</taxon>
        <taxon>Roseobacteraceae</taxon>
        <taxon>Sulfitobacter</taxon>
    </lineage>
</organism>
<keyword evidence="3" id="KW-0169">Cobalamin biosynthesis</keyword>
<proteinExistence type="inferred from homology"/>
<dbReference type="GO" id="GO:0009236">
    <property type="term" value="P:cobalamin biosynthetic process"/>
    <property type="evidence" value="ECO:0007669"/>
    <property type="project" value="UniProtKB-UniPathway"/>
</dbReference>
<dbReference type="InterPro" id="IPR014776">
    <property type="entry name" value="4pyrrole_Mease_sub2"/>
</dbReference>
<keyword evidence="10" id="KW-1185">Reference proteome</keyword>
<dbReference type="PANTHER" id="PTHR45790:SF4">
    <property type="entry name" value="COBALT-PRECORRIN-4 C(11)-METHYLTRANSFERASE"/>
    <property type="match status" value="1"/>
</dbReference>
<dbReference type="InterPro" id="IPR003043">
    <property type="entry name" value="Uropor_MeTrfase_CS"/>
</dbReference>
<evidence type="ECO:0000313" key="9">
    <source>
        <dbReference type="EMBL" id="KEJ90510.1"/>
    </source>
</evidence>
<sequence>MTVHFIGAGPGAADLITLRGRDLIAACPVCLYAGSLVPEGILEHCPEGAHIVNTARLSLDEIMEEIAAAHAKGQDVARIHSGDLSIWSAMGEQLRRLRALDIPYDVTPGVPSFAAAAATLASELTLPGVVQSVVLTRTSGRATAMPEGETLANFAATGATLAIHLSVHVLDRVVEELTPHYGPDCPVAVVWRASWPDERVVRATLSTLQTAVGEEMARTALILVGHAIGAEEFGESRLYAGDYDRRFRPVGTSPRFPEAE</sequence>
<dbReference type="PROSITE" id="PS00839">
    <property type="entry name" value="SUMT_1"/>
    <property type="match status" value="1"/>
</dbReference>
<dbReference type="Pfam" id="PF00590">
    <property type="entry name" value="TP_methylase"/>
    <property type="match status" value="1"/>
</dbReference>
<dbReference type="EMBL" id="JAMC01000001">
    <property type="protein sequence ID" value="KEJ90510.1"/>
    <property type="molecule type" value="Genomic_DNA"/>
</dbReference>
<dbReference type="PROSITE" id="PS00840">
    <property type="entry name" value="SUMT_2"/>
    <property type="match status" value="1"/>
</dbReference>
<dbReference type="AlphaFoldDB" id="A0A073ILU0"/>
<dbReference type="Gene3D" id="3.30.950.10">
    <property type="entry name" value="Methyltransferase, Cobalt-precorrin-4 Transmethylase, Domain 2"/>
    <property type="match status" value="1"/>
</dbReference>
<dbReference type="CDD" id="cd11641">
    <property type="entry name" value="Precorrin-4_C11-MT"/>
    <property type="match status" value="1"/>
</dbReference>
<keyword evidence="6" id="KW-0949">S-adenosyl-L-methionine</keyword>
<evidence type="ECO:0000256" key="3">
    <source>
        <dbReference type="ARBA" id="ARBA00022573"/>
    </source>
</evidence>
<dbReference type="RefSeq" id="WP_025058883.1">
    <property type="nucleotide sequence ID" value="NZ_JAMC01000001.1"/>
</dbReference>
<reference evidence="9 10" key="1">
    <citation type="submission" date="2014-01" db="EMBL/GenBank/DDBJ databases">
        <title>Sulfitobacter donghicola JCM 14565 Genome Sequencing.</title>
        <authorList>
            <person name="Lai Q."/>
            <person name="Hong Z."/>
        </authorList>
    </citation>
    <scope>NUCLEOTIDE SEQUENCE [LARGE SCALE GENOMIC DNA]</scope>
    <source>
        <strain evidence="9 10">JCM 14565</strain>
    </source>
</reference>
<dbReference type="UniPathway" id="UPA00148"/>
<evidence type="ECO:0000256" key="5">
    <source>
        <dbReference type="ARBA" id="ARBA00022679"/>
    </source>
</evidence>
<evidence type="ECO:0000313" key="10">
    <source>
        <dbReference type="Proteomes" id="UP000027734"/>
    </source>
</evidence>
<dbReference type="GO" id="GO:0046026">
    <property type="term" value="F:precorrin-4 C11-methyltransferase activity"/>
    <property type="evidence" value="ECO:0007669"/>
    <property type="project" value="InterPro"/>
</dbReference>
<evidence type="ECO:0000256" key="6">
    <source>
        <dbReference type="ARBA" id="ARBA00022691"/>
    </source>
</evidence>
<keyword evidence="5 7" id="KW-0808">Transferase</keyword>